<reference evidence="1" key="1">
    <citation type="submission" date="2023-03" db="UniProtKB">
        <authorList>
            <consortium name="EnsemblPlants"/>
        </authorList>
    </citation>
    <scope>IDENTIFICATION</scope>
</reference>
<dbReference type="EnsemblPlants" id="MELO3C033945.2.1">
    <property type="protein sequence ID" value="MELO3C033945.2.1"/>
    <property type="gene ID" value="MELO3C033945.2"/>
</dbReference>
<evidence type="ECO:0000313" key="1">
    <source>
        <dbReference type="EnsemblPlants" id="MELO3C033945.2.1"/>
    </source>
</evidence>
<name>A0A9I9EIM4_CUCME</name>
<proteinExistence type="predicted"/>
<dbReference type="AlphaFoldDB" id="A0A9I9EIM4"/>
<dbReference type="Gramene" id="MELO3C033945.2.1">
    <property type="protein sequence ID" value="MELO3C033945.2.1"/>
    <property type="gene ID" value="MELO3C033945.2"/>
</dbReference>
<organism evidence="1">
    <name type="scientific">Cucumis melo</name>
    <name type="common">Muskmelon</name>
    <dbReference type="NCBI Taxonomy" id="3656"/>
    <lineage>
        <taxon>Eukaryota</taxon>
        <taxon>Viridiplantae</taxon>
        <taxon>Streptophyta</taxon>
        <taxon>Embryophyta</taxon>
        <taxon>Tracheophyta</taxon>
        <taxon>Spermatophyta</taxon>
        <taxon>Magnoliopsida</taxon>
        <taxon>eudicotyledons</taxon>
        <taxon>Gunneridae</taxon>
        <taxon>Pentapetalae</taxon>
        <taxon>rosids</taxon>
        <taxon>fabids</taxon>
        <taxon>Cucurbitales</taxon>
        <taxon>Cucurbitaceae</taxon>
        <taxon>Benincaseae</taxon>
        <taxon>Cucumis</taxon>
    </lineage>
</organism>
<accession>A0A9I9EIM4</accession>
<protein>
    <submittedName>
        <fullName evidence="1">Uncharacterized protein</fullName>
    </submittedName>
</protein>
<sequence>MEYTNDQLNRITDGSILRNQDEARYGRRSFDNYRPSLNLVESTTRDADCRTTMNHHWNQIRCLVHPRKRTIENQSDTILCSPFNLAILPLNLNLVYSESSLSCSAVRNEKL</sequence>